<sequence length="444" mass="48670">MNTKSHSTPPIAELCAVTKSFTTGGGHPLKVLDQIDVAVHEGELLALLGQSGSGKSTILRCLTGLIEPTSGRVLHRGAPLHGINEEASVVFQTFALYPWLTVEQNVAVGLMSRTIGRAERDAAVNRAIELIGLGNYHAAYPRELSGGMRQRVGIARALVSQPRLLCLDEAFSALDVLTGENLRQELLNLWRNPATGLSAIFMVTHNIEEAVEMATRIVVLFPRPGRLGLVLDNPLPYPRDTKSPEFQRLVSLIHECITTTTLPDIPAEVAVAGQPVSRARARMESIPLVPVGQILGLLSILADSPELSNIYDISDEIGREFGETISLVKAAEILELIDTPKDTVCFTELGRRFVASDSKARRAIFAEQVFKLRLFHIILALLHEYHEVPSERVIKDIASALPYDNPERIFQTMIAWGRYAGLMDFNTKTGMVFVPEGEVSDETA</sequence>
<keyword evidence="2" id="KW-0813">Transport</keyword>
<dbReference type="EMBL" id="CP019236">
    <property type="protein sequence ID" value="APW40107.1"/>
    <property type="molecule type" value="Genomic_DNA"/>
</dbReference>
<dbReference type="KEGG" id="rhy:RD110_25275"/>
<proteinExistence type="inferred from homology"/>
<dbReference type="AlphaFoldDB" id="A0A1P8K287"/>
<dbReference type="InterPro" id="IPR050166">
    <property type="entry name" value="ABC_transporter_ATP-bind"/>
</dbReference>
<dbReference type="CDD" id="cd03293">
    <property type="entry name" value="ABC_NrtD_SsuB_transporters"/>
    <property type="match status" value="1"/>
</dbReference>
<dbReference type="RefSeq" id="WP_076203393.1">
    <property type="nucleotide sequence ID" value="NZ_CP019236.1"/>
</dbReference>
<protein>
    <submittedName>
        <fullName evidence="7">Nitrate ABC transporter ATP-binding protein</fullName>
    </submittedName>
</protein>
<dbReference type="STRING" id="1842727.RD110_25275"/>
<evidence type="ECO:0000256" key="2">
    <source>
        <dbReference type="ARBA" id="ARBA00022448"/>
    </source>
</evidence>
<dbReference type="PROSITE" id="PS50893">
    <property type="entry name" value="ABC_TRANSPORTER_2"/>
    <property type="match status" value="1"/>
</dbReference>
<evidence type="ECO:0000313" key="7">
    <source>
        <dbReference type="EMBL" id="APW40107.1"/>
    </source>
</evidence>
<dbReference type="InterPro" id="IPR003439">
    <property type="entry name" value="ABC_transporter-like_ATP-bd"/>
</dbReference>
<dbReference type="PANTHER" id="PTHR42788">
    <property type="entry name" value="TAURINE IMPORT ATP-BINDING PROTEIN-RELATED"/>
    <property type="match status" value="1"/>
</dbReference>
<dbReference type="PROSITE" id="PS00211">
    <property type="entry name" value="ABC_TRANSPORTER_1"/>
    <property type="match status" value="1"/>
</dbReference>
<comment type="similarity">
    <text evidence="1">Belongs to the ABC transporter superfamily.</text>
</comment>
<dbReference type="GO" id="GO:0016887">
    <property type="term" value="F:ATP hydrolysis activity"/>
    <property type="evidence" value="ECO:0007669"/>
    <property type="project" value="InterPro"/>
</dbReference>
<dbReference type="InterPro" id="IPR027417">
    <property type="entry name" value="P-loop_NTPase"/>
</dbReference>
<keyword evidence="3" id="KW-1003">Cell membrane</keyword>
<feature type="domain" description="ABC transporter" evidence="6">
    <location>
        <begin position="12"/>
        <end position="247"/>
    </location>
</feature>
<organism evidence="7 8">
    <name type="scientific">Rhodoferax koreensis</name>
    <dbReference type="NCBI Taxonomy" id="1842727"/>
    <lineage>
        <taxon>Bacteria</taxon>
        <taxon>Pseudomonadati</taxon>
        <taxon>Pseudomonadota</taxon>
        <taxon>Betaproteobacteria</taxon>
        <taxon>Burkholderiales</taxon>
        <taxon>Comamonadaceae</taxon>
        <taxon>Rhodoferax</taxon>
    </lineage>
</organism>
<evidence type="ECO:0000256" key="4">
    <source>
        <dbReference type="ARBA" id="ARBA00022741"/>
    </source>
</evidence>
<keyword evidence="5 7" id="KW-0067">ATP-binding</keyword>
<reference evidence="7 8" key="1">
    <citation type="submission" date="2017-01" db="EMBL/GenBank/DDBJ databases">
        <authorList>
            <person name="Mah S.A."/>
            <person name="Swanson W.J."/>
            <person name="Moy G.W."/>
            <person name="Vacquier V.D."/>
        </authorList>
    </citation>
    <scope>NUCLEOTIDE SEQUENCE [LARGE SCALE GENOMIC DNA]</scope>
    <source>
        <strain evidence="7 8">DCY110</strain>
    </source>
</reference>
<dbReference type="Pfam" id="PF09821">
    <property type="entry name" value="AAA_assoc_C"/>
    <property type="match status" value="1"/>
</dbReference>
<name>A0A1P8K287_9BURK</name>
<dbReference type="InterPro" id="IPR018632">
    <property type="entry name" value="AAA-associated_dom_C"/>
</dbReference>
<evidence type="ECO:0000259" key="6">
    <source>
        <dbReference type="PROSITE" id="PS50893"/>
    </source>
</evidence>
<dbReference type="Proteomes" id="UP000186609">
    <property type="component" value="Chromosome"/>
</dbReference>
<dbReference type="GO" id="GO:0005524">
    <property type="term" value="F:ATP binding"/>
    <property type="evidence" value="ECO:0007669"/>
    <property type="project" value="UniProtKB-KW"/>
</dbReference>
<dbReference type="Pfam" id="PF00005">
    <property type="entry name" value="ABC_tran"/>
    <property type="match status" value="1"/>
</dbReference>
<evidence type="ECO:0000256" key="3">
    <source>
        <dbReference type="ARBA" id="ARBA00022475"/>
    </source>
</evidence>
<dbReference type="SUPFAM" id="SSF52540">
    <property type="entry name" value="P-loop containing nucleoside triphosphate hydrolases"/>
    <property type="match status" value="1"/>
</dbReference>
<dbReference type="InterPro" id="IPR003593">
    <property type="entry name" value="AAA+_ATPase"/>
</dbReference>
<evidence type="ECO:0000313" key="8">
    <source>
        <dbReference type="Proteomes" id="UP000186609"/>
    </source>
</evidence>
<keyword evidence="4" id="KW-0547">Nucleotide-binding</keyword>
<gene>
    <name evidence="7" type="ORF">RD110_25275</name>
</gene>
<dbReference type="OrthoDB" id="8683598at2"/>
<keyword evidence="8" id="KW-1185">Reference proteome</keyword>
<dbReference type="Gene3D" id="3.40.50.300">
    <property type="entry name" value="P-loop containing nucleotide triphosphate hydrolases"/>
    <property type="match status" value="1"/>
</dbReference>
<dbReference type="PANTHER" id="PTHR42788:SF13">
    <property type="entry name" value="ALIPHATIC SULFONATES IMPORT ATP-BINDING PROTEIN SSUB"/>
    <property type="match status" value="1"/>
</dbReference>
<dbReference type="InterPro" id="IPR017871">
    <property type="entry name" value="ABC_transporter-like_CS"/>
</dbReference>
<accession>A0A1P8K287</accession>
<evidence type="ECO:0000256" key="5">
    <source>
        <dbReference type="ARBA" id="ARBA00022840"/>
    </source>
</evidence>
<evidence type="ECO:0000256" key="1">
    <source>
        <dbReference type="ARBA" id="ARBA00005417"/>
    </source>
</evidence>
<keyword evidence="3" id="KW-0472">Membrane</keyword>
<dbReference type="SMART" id="SM00382">
    <property type="entry name" value="AAA"/>
    <property type="match status" value="1"/>
</dbReference>